<evidence type="ECO:0000256" key="1">
    <source>
        <dbReference type="SAM" id="MobiDB-lite"/>
    </source>
</evidence>
<dbReference type="OrthoDB" id="8421506at2"/>
<gene>
    <name evidence="2" type="ORF">NWI01_11520</name>
</gene>
<dbReference type="EMBL" id="BJNF01000027">
    <property type="protein sequence ID" value="GEC15260.1"/>
    <property type="molecule type" value="Genomic_DNA"/>
</dbReference>
<reference evidence="2 3" key="1">
    <citation type="submission" date="2019-06" db="EMBL/GenBank/DDBJ databases">
        <title>Whole genome shotgun sequence of Nitrobacter winogradskyi NBRC 14297.</title>
        <authorList>
            <person name="Hosoyama A."/>
            <person name="Uohara A."/>
            <person name="Ohji S."/>
            <person name="Ichikawa N."/>
        </authorList>
    </citation>
    <scope>NUCLEOTIDE SEQUENCE [LARGE SCALE GENOMIC DNA]</scope>
    <source>
        <strain evidence="2 3">NBRC 14297</strain>
    </source>
</reference>
<name>A0A4Y3WB32_NITWI</name>
<comment type="caution">
    <text evidence="2">The sequence shown here is derived from an EMBL/GenBank/DDBJ whole genome shotgun (WGS) entry which is preliminary data.</text>
</comment>
<proteinExistence type="predicted"/>
<feature type="region of interest" description="Disordered" evidence="1">
    <location>
        <begin position="103"/>
        <end position="132"/>
    </location>
</feature>
<evidence type="ECO:0000313" key="2">
    <source>
        <dbReference type="EMBL" id="GEC15260.1"/>
    </source>
</evidence>
<protein>
    <submittedName>
        <fullName evidence="2">Uncharacterized protein</fullName>
    </submittedName>
</protein>
<dbReference type="AlphaFoldDB" id="A0A4Y3WB32"/>
<organism evidence="2 3">
    <name type="scientific">Nitrobacter winogradskyi</name>
    <name type="common">Nitrobacter agilis</name>
    <dbReference type="NCBI Taxonomy" id="913"/>
    <lineage>
        <taxon>Bacteria</taxon>
        <taxon>Pseudomonadati</taxon>
        <taxon>Pseudomonadota</taxon>
        <taxon>Alphaproteobacteria</taxon>
        <taxon>Hyphomicrobiales</taxon>
        <taxon>Nitrobacteraceae</taxon>
        <taxon>Nitrobacter</taxon>
    </lineage>
</organism>
<evidence type="ECO:0000313" key="3">
    <source>
        <dbReference type="Proteomes" id="UP000318825"/>
    </source>
</evidence>
<sequence length="362" mass="39674">MSTFESLTPTLRDLMAGLAMGTTPQESMAMAGRMMAFNAPKREERQRVQQQRNHTVEWLQSQGVDANTANYLASDPVALRAHFAERQKKGEVNWQKQDLSDGTSWMIDMNDPERRKQLSGPKPKEPSYGVISKDEFGNEQYGWRDPSAMTTTPAHPVPPASPQATGAATFDERFGASHAIPPGVDPKEWRKLQTKKAFGDQEGRERKDTQANIVVQDIDRALKLTKDSWTPVTGATGGLLSYIPGTSSYDLGSLLTTIKANAGFDQLSAMRAASPTGGALGSVSDSENKLLQSVIGSLEQSQSEKQFKDNLLRVKNTYLDIIHGKGKGPERERLSFERGGKSGSSADGWTDLGNGTRMRQVK</sequence>
<dbReference type="RefSeq" id="WP_141382993.1">
    <property type="nucleotide sequence ID" value="NZ_BJNF01000027.1"/>
</dbReference>
<feature type="region of interest" description="Disordered" evidence="1">
    <location>
        <begin position="325"/>
        <end position="362"/>
    </location>
</feature>
<feature type="compositionally biased region" description="Basic and acidic residues" evidence="1">
    <location>
        <begin position="327"/>
        <end position="340"/>
    </location>
</feature>
<accession>A0A4Y3WB32</accession>
<dbReference type="Proteomes" id="UP000318825">
    <property type="component" value="Unassembled WGS sequence"/>
</dbReference>